<dbReference type="GO" id="GO:0016020">
    <property type="term" value="C:membrane"/>
    <property type="evidence" value="ECO:0007669"/>
    <property type="project" value="InterPro"/>
</dbReference>
<evidence type="ECO:0000256" key="3">
    <source>
        <dbReference type="ARBA" id="ARBA00022448"/>
    </source>
</evidence>
<feature type="transmembrane region" description="Helical" evidence="11">
    <location>
        <begin position="343"/>
        <end position="373"/>
    </location>
</feature>
<proteinExistence type="inferred from homology"/>
<dbReference type="Pfam" id="PF00005">
    <property type="entry name" value="ABC_tran"/>
    <property type="match status" value="2"/>
</dbReference>
<feature type="transmembrane region" description="Helical" evidence="11">
    <location>
        <begin position="904"/>
        <end position="928"/>
    </location>
</feature>
<dbReference type="CDD" id="cd03250">
    <property type="entry name" value="ABCC_MRP_domain1"/>
    <property type="match status" value="1"/>
</dbReference>
<feature type="compositionally biased region" description="Basic and acidic residues" evidence="10">
    <location>
        <begin position="720"/>
        <end position="733"/>
    </location>
</feature>
<dbReference type="PROSITE" id="PS50893">
    <property type="entry name" value="ABC_TRANSPORTER_2"/>
    <property type="match status" value="2"/>
</dbReference>
<evidence type="ECO:0000259" key="13">
    <source>
        <dbReference type="PROSITE" id="PS50929"/>
    </source>
</evidence>
<evidence type="ECO:0000256" key="9">
    <source>
        <dbReference type="ARBA" id="ARBA00023136"/>
    </source>
</evidence>
<name>A0AA89BXR5_PINIB</name>
<evidence type="ECO:0000256" key="6">
    <source>
        <dbReference type="ARBA" id="ARBA00022741"/>
    </source>
</evidence>
<dbReference type="PROSITE" id="PS00211">
    <property type="entry name" value="ABC_TRANSPORTER_1"/>
    <property type="match status" value="2"/>
</dbReference>
<dbReference type="GO" id="GO:0012505">
    <property type="term" value="C:endomembrane system"/>
    <property type="evidence" value="ECO:0007669"/>
    <property type="project" value="UniProtKB-SubCell"/>
</dbReference>
<feature type="compositionally biased region" description="Basic and acidic residues" evidence="10">
    <location>
        <begin position="757"/>
        <end position="775"/>
    </location>
</feature>
<keyword evidence="7" id="KW-0067">ATP-binding</keyword>
<protein>
    <submittedName>
        <fullName evidence="14">Uncharacterized protein</fullName>
    </submittedName>
</protein>
<feature type="domain" description="ABC transporter" evidence="12">
    <location>
        <begin position="463"/>
        <end position="684"/>
    </location>
</feature>
<feature type="transmembrane region" description="Helical" evidence="11">
    <location>
        <begin position="385"/>
        <end position="409"/>
    </location>
</feature>
<feature type="domain" description="ABC transmembrane type-1" evidence="13">
    <location>
        <begin position="132"/>
        <end position="411"/>
    </location>
</feature>
<evidence type="ECO:0000256" key="10">
    <source>
        <dbReference type="SAM" id="MobiDB-lite"/>
    </source>
</evidence>
<keyword evidence="15" id="KW-1185">Reference proteome</keyword>
<evidence type="ECO:0000313" key="14">
    <source>
        <dbReference type="EMBL" id="KAK3100459.1"/>
    </source>
</evidence>
<dbReference type="CDD" id="cd18592">
    <property type="entry name" value="ABC_6TM_MRP5_8_9_D1"/>
    <property type="match status" value="1"/>
</dbReference>
<feature type="transmembrane region" description="Helical" evidence="11">
    <location>
        <begin position="167"/>
        <end position="196"/>
    </location>
</feature>
<evidence type="ECO:0000256" key="5">
    <source>
        <dbReference type="ARBA" id="ARBA00022737"/>
    </source>
</evidence>
<feature type="transmembrane region" description="Helical" evidence="11">
    <location>
        <begin position="998"/>
        <end position="1018"/>
    </location>
</feature>
<organism evidence="14 15">
    <name type="scientific">Pinctada imbricata</name>
    <name type="common">Atlantic pearl-oyster</name>
    <name type="synonym">Pinctada martensii</name>
    <dbReference type="NCBI Taxonomy" id="66713"/>
    <lineage>
        <taxon>Eukaryota</taxon>
        <taxon>Metazoa</taxon>
        <taxon>Spiralia</taxon>
        <taxon>Lophotrochozoa</taxon>
        <taxon>Mollusca</taxon>
        <taxon>Bivalvia</taxon>
        <taxon>Autobranchia</taxon>
        <taxon>Pteriomorphia</taxon>
        <taxon>Pterioida</taxon>
        <taxon>Pterioidea</taxon>
        <taxon>Pteriidae</taxon>
        <taxon>Pinctada</taxon>
    </lineage>
</organism>
<feature type="region of interest" description="Disordered" evidence="10">
    <location>
        <begin position="691"/>
        <end position="778"/>
    </location>
</feature>
<dbReference type="GO" id="GO:0016887">
    <property type="term" value="F:ATP hydrolysis activity"/>
    <property type="evidence" value="ECO:0007669"/>
    <property type="project" value="InterPro"/>
</dbReference>
<evidence type="ECO:0000256" key="7">
    <source>
        <dbReference type="ARBA" id="ARBA00022840"/>
    </source>
</evidence>
<dbReference type="PANTHER" id="PTHR24223:SF447">
    <property type="entry name" value="MULTIDRUG RESISTANCE-ASSOCIATED PROTEIN 5"/>
    <property type="match status" value="1"/>
</dbReference>
<dbReference type="InterPro" id="IPR027417">
    <property type="entry name" value="P-loop_NTPase"/>
</dbReference>
<keyword evidence="9 11" id="KW-0472">Membrane</keyword>
<feature type="compositionally biased region" description="Basic and acidic residues" evidence="10">
    <location>
        <begin position="691"/>
        <end position="706"/>
    </location>
</feature>
<keyword evidence="8 11" id="KW-1133">Transmembrane helix</keyword>
<dbReference type="GO" id="GO:0140359">
    <property type="term" value="F:ABC-type transporter activity"/>
    <property type="evidence" value="ECO:0007669"/>
    <property type="project" value="InterPro"/>
</dbReference>
<evidence type="ECO:0000256" key="1">
    <source>
        <dbReference type="ARBA" id="ARBA00004127"/>
    </source>
</evidence>
<feature type="transmembrane region" description="Helical" evidence="11">
    <location>
        <begin position="128"/>
        <end position="147"/>
    </location>
</feature>
<dbReference type="FunFam" id="3.40.50.300:FF:000605">
    <property type="entry name" value="multidrug resistance-associated protein 5 isoform X1"/>
    <property type="match status" value="1"/>
</dbReference>
<dbReference type="Gene3D" id="1.20.1560.10">
    <property type="entry name" value="ABC transporter type 1, transmembrane domain"/>
    <property type="match status" value="2"/>
</dbReference>
<feature type="transmembrane region" description="Helical" evidence="11">
    <location>
        <begin position="802"/>
        <end position="826"/>
    </location>
</feature>
<comment type="subcellular location">
    <subcellularLocation>
        <location evidence="1">Endomembrane system</location>
        <topology evidence="1">Multi-pass membrane protein</topology>
    </subcellularLocation>
</comment>
<dbReference type="PROSITE" id="PS50929">
    <property type="entry name" value="ABC_TM1F"/>
    <property type="match status" value="2"/>
</dbReference>
<keyword evidence="4 11" id="KW-0812">Transmembrane</keyword>
<evidence type="ECO:0000256" key="4">
    <source>
        <dbReference type="ARBA" id="ARBA00022692"/>
    </source>
</evidence>
<dbReference type="SUPFAM" id="SSF90123">
    <property type="entry name" value="ABC transporter transmembrane region"/>
    <property type="match status" value="2"/>
</dbReference>
<feature type="transmembrane region" description="Helical" evidence="11">
    <location>
        <begin position="264"/>
        <end position="284"/>
    </location>
</feature>
<dbReference type="FunFam" id="3.40.50.300:FF:000074">
    <property type="entry name" value="Multidrug resistance-associated protein 5 isoform 1"/>
    <property type="match status" value="1"/>
</dbReference>
<evidence type="ECO:0000256" key="8">
    <source>
        <dbReference type="ARBA" id="ARBA00022989"/>
    </source>
</evidence>
<evidence type="ECO:0000256" key="2">
    <source>
        <dbReference type="ARBA" id="ARBA00009726"/>
    </source>
</evidence>
<feature type="compositionally biased region" description="Polar residues" evidence="10">
    <location>
        <begin position="734"/>
        <end position="755"/>
    </location>
</feature>
<keyword evidence="5" id="KW-0677">Repeat</keyword>
<keyword evidence="3" id="KW-0813">Transport</keyword>
<evidence type="ECO:0000256" key="11">
    <source>
        <dbReference type="SAM" id="Phobius"/>
    </source>
</evidence>
<dbReference type="InterPro" id="IPR003593">
    <property type="entry name" value="AAA+_ATPase"/>
</dbReference>
<dbReference type="Pfam" id="PF00664">
    <property type="entry name" value="ABC_membrane"/>
    <property type="match status" value="2"/>
</dbReference>
<dbReference type="InterPro" id="IPR011527">
    <property type="entry name" value="ABC1_TM_dom"/>
</dbReference>
<feature type="domain" description="ABC transporter" evidence="12">
    <location>
        <begin position="1178"/>
        <end position="1412"/>
    </location>
</feature>
<sequence length="1422" mass="158835">MSSRRQSVAPPQNRRFSIFPDRRQSYDFENHGFEGEENLPKGLWRDGKIPINKAGLFSFLFMSWMSPLIWRMFRKRKENLAEEDIWRCSDLETCLPNTQRVTAIWEKELAGHGEKDASFLRVWFKFSLTRILVTLFFVAVNAVSTFLESGYLLNLIISYLEEPQYDLGYGITLVGCIAACQLVRATSFCLIIMLGIQTGIRFRAGYLGIAYEKLLRVKNMKGKALSEMVTLFGADAYRVYLNCVTFVYLLSLPVYLAIGITYTFILIGPWCFIAIGVFITCYLLQASLTSLVTKLREKTLVFTDKRVRKMTEVLNSMKLIKMYAWEKSFQDAIRAIRKLERKFLFIASLVNSIMTAVIPVTPTLATVATIAAYKGFGNEIKASTAFAVVGTLNFLRIIVAFIPFAIRMIGECRVSFKRMEKLLLMEEYKAPDRECEDPNNAVELEEATFIWNQADPINATPKKKKKDMKKIESKVSLQLNSLNLSVKKGKLIGICGSVGGGKSSLINAILGRMPMSTGRLAVDGTVAYAAQQAWIFNATVRENILFGKPYDPEWYQKVLSVCGLEPDMLILADGDETEIGDRGVNLSGGQKQRVSLARAVYSKSDIYLLDDVLSAVDVHVGRLLFHKCIRKTLEGKTVILVTHQLQYLKHCHEIMVIENGAIIERGNHDNLMSADGNYASLINKFHNENDPREQLAKAQNPKKDEADQGSTEQETANGDTNRDSVDTNRENDNTNKVNGDTNKVNGDTNTINGSVKTPEKIPEKGKLHKPATEKKAKGKLTSAEEVGIGDIKFGTYKSYINAAGGWCICSICLLTYIITFGCVVFSDWWLSKWIETFGGPMSMTVTNSTPAPSVVLANSGSVSPYQTVTSNPSVSTLLTTTMVGGDNTTTAEPTPQGLDMYLTVYISSIAFIIFATITRGLISAAVYIRASSRLHSRVLLNVMRAPMRFFDANPTGRILNRFSKDQDEADVFIPQFLDSFLQLACTILLSLVTAMISVPWIGLAILPVAIMYGIFKMVSTVSVRQFKRLENVARSPLLNHMTTSANGLGTIVTFNQQNQFMETNRQFTDTSSVATFLFDSSMRWIGLRLELTSAVIALATAFVLVLTKGSIDPATAGLAYTMCVRVVSIMQFSIRVMNEVEARFTSVERLHEYEKKLESESECFEITPPDSWPNEGRVIFTDVQMRYRDDMDPVLRNIRFDIHPRQKIGIVGRTGAGKSSLAAALFRLNELSGGHVYVDGIDVSKVSLHLLRSKLSTIPQDPVLFAGTMRYNLDPFDQYTDDDVWSALESVHMKDKVKQFDSQLEFHIEENGENFSVGERQLICLARAILRRNKILLLDEATANIDTSTDAKIQKTIKDSFADCTVLTIAHRLNTVLHCDQIIILDAGQVMETGSPQDLLSDPHSFFNSMMAAQTVKTPTST</sequence>
<reference evidence="14" key="1">
    <citation type="submission" date="2019-08" db="EMBL/GenBank/DDBJ databases">
        <title>The improved chromosome-level genome for the pearl oyster Pinctada fucata martensii using PacBio sequencing and Hi-C.</title>
        <authorList>
            <person name="Zheng Z."/>
        </authorList>
    </citation>
    <scope>NUCLEOTIDE SEQUENCE</scope>
    <source>
        <strain evidence="14">ZZ-2019</strain>
        <tissue evidence="14">Adductor muscle</tissue>
    </source>
</reference>
<gene>
    <name evidence="14" type="ORF">FSP39_020430</name>
</gene>
<evidence type="ECO:0000259" key="12">
    <source>
        <dbReference type="PROSITE" id="PS50893"/>
    </source>
</evidence>
<feature type="transmembrane region" description="Helical" evidence="11">
    <location>
        <begin position="239"/>
        <end position="258"/>
    </location>
</feature>
<keyword evidence="6" id="KW-0547">Nucleotide-binding</keyword>
<dbReference type="CDD" id="cd03244">
    <property type="entry name" value="ABCC_MRP_domain2"/>
    <property type="match status" value="1"/>
</dbReference>
<dbReference type="InterPro" id="IPR003439">
    <property type="entry name" value="ABC_transporter-like_ATP-bd"/>
</dbReference>
<dbReference type="Gene3D" id="3.40.50.300">
    <property type="entry name" value="P-loop containing nucleotide triphosphate hydrolases"/>
    <property type="match status" value="2"/>
</dbReference>
<dbReference type="InterPro" id="IPR017871">
    <property type="entry name" value="ABC_transporter-like_CS"/>
</dbReference>
<feature type="compositionally biased region" description="Polar residues" evidence="10">
    <location>
        <begin position="708"/>
        <end position="719"/>
    </location>
</feature>
<feature type="domain" description="ABC transmembrane type-1" evidence="13">
    <location>
        <begin position="811"/>
        <end position="1142"/>
    </location>
</feature>
<dbReference type="GO" id="GO:0005524">
    <property type="term" value="F:ATP binding"/>
    <property type="evidence" value="ECO:0007669"/>
    <property type="project" value="UniProtKB-KW"/>
</dbReference>
<dbReference type="Proteomes" id="UP001186944">
    <property type="component" value="Unassembled WGS sequence"/>
</dbReference>
<dbReference type="PANTHER" id="PTHR24223">
    <property type="entry name" value="ATP-BINDING CASSETTE SUB-FAMILY C"/>
    <property type="match status" value="1"/>
</dbReference>
<dbReference type="InterPro" id="IPR050173">
    <property type="entry name" value="ABC_transporter_C-like"/>
</dbReference>
<comment type="similarity">
    <text evidence="2">Belongs to the ABC transporter superfamily. ABCC family. Conjugate transporter (TC 3.A.1.208) subfamily.</text>
</comment>
<dbReference type="SMART" id="SM00382">
    <property type="entry name" value="AAA"/>
    <property type="match status" value="2"/>
</dbReference>
<dbReference type="EMBL" id="VSWD01000006">
    <property type="protein sequence ID" value="KAK3100459.1"/>
    <property type="molecule type" value="Genomic_DNA"/>
</dbReference>
<comment type="caution">
    <text evidence="14">The sequence shown here is derived from an EMBL/GenBank/DDBJ whole genome shotgun (WGS) entry which is preliminary data.</text>
</comment>
<evidence type="ECO:0000313" key="15">
    <source>
        <dbReference type="Proteomes" id="UP001186944"/>
    </source>
</evidence>
<dbReference type="CDD" id="cd18599">
    <property type="entry name" value="ABC_6TM_MRP5_8_9_D2"/>
    <property type="match status" value="1"/>
</dbReference>
<dbReference type="SUPFAM" id="SSF52540">
    <property type="entry name" value="P-loop containing nucleoside triphosphate hydrolases"/>
    <property type="match status" value="2"/>
</dbReference>
<dbReference type="InterPro" id="IPR036640">
    <property type="entry name" value="ABC1_TM_sf"/>
</dbReference>
<accession>A0AA89BXR5</accession>